<dbReference type="AlphaFoldDB" id="A0A158QPU2"/>
<dbReference type="EMBL" id="UZAF01018136">
    <property type="protein sequence ID" value="VDO48322.1"/>
    <property type="molecule type" value="Genomic_DNA"/>
</dbReference>
<protein>
    <submittedName>
        <fullName evidence="3">Phospholipase B-like</fullName>
    </submittedName>
</protein>
<sequence length="361" mass="41889">MQILSDNLDCSLLMKEAGLKFGIVSYQMWIGLQCLQHINLLTTNPEEVNSSVPISSLFHYTQGRISLAESYRNKIFDRFEASVCVKTPSFECGLRSQFRWMRSFVRVNESLDQSPLYAIWMANEFNETASWIEKLKSFNFQRKDFVRQFRRPKLSLDIMPAYTNYSTESKSKNIKLDETTWKPPLLETTLKPHGRNYKLIKIMTTEKVARGYMDAGFHALLLRSQSYAENIFSDNSALKFKDKLPYFLEEGPLSRGIKFIKSNQDIKTFFQKRERRRIYDRVWTAIIWRVKQELDEYAIITNFGTILNRSTEGNEIFSEFADSLKWSSAADLMVVDKSNGGSVSLVYRGSKSTYLQGGPKL</sequence>
<reference evidence="3" key="1">
    <citation type="submission" date="2016-04" db="UniProtKB">
        <authorList>
            <consortium name="WormBaseParasite"/>
        </authorList>
    </citation>
    <scope>IDENTIFICATION</scope>
</reference>
<gene>
    <name evidence="1" type="ORF">HPLM_LOCUS13250</name>
</gene>
<evidence type="ECO:0000313" key="2">
    <source>
        <dbReference type="Proteomes" id="UP000268014"/>
    </source>
</evidence>
<dbReference type="Proteomes" id="UP000268014">
    <property type="component" value="Unassembled WGS sequence"/>
</dbReference>
<organism evidence="3">
    <name type="scientific">Haemonchus placei</name>
    <name type="common">Barber's pole worm</name>
    <dbReference type="NCBI Taxonomy" id="6290"/>
    <lineage>
        <taxon>Eukaryota</taxon>
        <taxon>Metazoa</taxon>
        <taxon>Ecdysozoa</taxon>
        <taxon>Nematoda</taxon>
        <taxon>Chromadorea</taxon>
        <taxon>Rhabditida</taxon>
        <taxon>Rhabditina</taxon>
        <taxon>Rhabditomorpha</taxon>
        <taxon>Strongyloidea</taxon>
        <taxon>Trichostrongylidae</taxon>
        <taxon>Haemonchus</taxon>
    </lineage>
</organism>
<accession>A0A158QPU2</accession>
<proteinExistence type="predicted"/>
<dbReference type="WBParaSite" id="HPLM_0001325801-mRNA-1">
    <property type="protein sequence ID" value="HPLM_0001325801-mRNA-1"/>
    <property type="gene ID" value="HPLM_0001325801"/>
</dbReference>
<name>A0A158QPU2_HAEPC</name>
<evidence type="ECO:0000313" key="1">
    <source>
        <dbReference type="EMBL" id="VDO48322.1"/>
    </source>
</evidence>
<reference evidence="1 2" key="2">
    <citation type="submission" date="2018-11" db="EMBL/GenBank/DDBJ databases">
        <authorList>
            <consortium name="Pathogen Informatics"/>
        </authorList>
    </citation>
    <scope>NUCLEOTIDE SEQUENCE [LARGE SCALE GENOMIC DNA]</scope>
    <source>
        <strain evidence="1 2">MHpl1</strain>
    </source>
</reference>
<dbReference type="OrthoDB" id="5864157at2759"/>
<keyword evidence="2" id="KW-1185">Reference proteome</keyword>
<evidence type="ECO:0000313" key="3">
    <source>
        <dbReference type="WBParaSite" id="HPLM_0001325801-mRNA-1"/>
    </source>
</evidence>